<evidence type="ECO:0000256" key="4">
    <source>
        <dbReference type="ARBA" id="ARBA00022989"/>
    </source>
</evidence>
<feature type="transmembrane region" description="Helical" evidence="6">
    <location>
        <begin position="223"/>
        <end position="249"/>
    </location>
</feature>
<dbReference type="AlphaFoldDB" id="A0A926NDD1"/>
<keyword evidence="9" id="KW-1185">Reference proteome</keyword>
<name>A0A926NDD1_9BACI</name>
<dbReference type="PANTHER" id="PTHR46795">
    <property type="entry name" value="ABC TRANSPORTER PERMEASE-RELATED-RELATED"/>
    <property type="match status" value="1"/>
</dbReference>
<sequence length="634" mass="71336">MTFRDLAFHNVFRNFRTYAAYFLSSAFSVMVFFVYATFAFHPKLTAETLKEASTGMHFAEAIIYVFTFFFILYSMSTFLKTRKKEFGILIMNGMADMQLKRLVFIENMVIGFLSTLIGIGAGFIFSQIILYSSSYLLDMDEPLPFYLPTNAALLTFVAFIVLFLFISLFTAAILRGNKLIDLLTGSEKPKPEPKASVFQSLLAAILLITGYTVALLVEGMGVVAAMIPVTVVVIIGTYFLFTQLSVWIITKLRKNEKIYLHKTNIVTFSDLAYRMKDNARMFFIVTIITTVAFSAIGSLVGFRSLMVNGAVKSDLYAFHYTSFSNNAKANEHQQKIENVLENNKIHYQQLDASFKNVSEKAKNEGEGSFFTVIKQSDYNKFAKATGANEITLKGKSAAVIPQYFSFNSDADRELFKRKVTLNENNQELRIETVLGQSVIPLRLLQGDGLIVTDSLYESIKAESNHYSAYDVNDLEKTEEIGEDLLASIPLTENGAYDFSSLAVKVNEVKQGINTILFVGLFIGVVFFVAAGSFLYFRLYSDLEEDSKKYLAITKLGITEKELKRVVTTQIALLFFVPVGVALVHGFVALIALGHMFNTTLWTEIAMVLGSFFLIQVIYFVFIRIRYIKNLKEAL</sequence>
<feature type="domain" description="ABC3 transporter permease C-terminal" evidence="7">
    <location>
        <begin position="61"/>
        <end position="174"/>
    </location>
</feature>
<reference evidence="8" key="1">
    <citation type="submission" date="2020-09" db="EMBL/GenBank/DDBJ databases">
        <title>A novel bacterium of genus Bacillus, isolated from South China Sea.</title>
        <authorList>
            <person name="Huang H."/>
            <person name="Mo K."/>
            <person name="Hu Y."/>
        </authorList>
    </citation>
    <scope>NUCLEOTIDE SEQUENCE</scope>
    <source>
        <strain evidence="8">IB182487</strain>
    </source>
</reference>
<evidence type="ECO:0000256" key="6">
    <source>
        <dbReference type="PIRNR" id="PIRNR018968"/>
    </source>
</evidence>
<dbReference type="PIRSF" id="PIRSF018968">
    <property type="entry name" value="ABC_permease_BceB"/>
    <property type="match status" value="1"/>
</dbReference>
<dbReference type="EMBL" id="JACXAI010000026">
    <property type="protein sequence ID" value="MBD1382192.1"/>
    <property type="molecule type" value="Genomic_DNA"/>
</dbReference>
<keyword evidence="3 6" id="KW-0812">Transmembrane</keyword>
<feature type="transmembrane region" description="Helical" evidence="6">
    <location>
        <begin position="195"/>
        <end position="217"/>
    </location>
</feature>
<evidence type="ECO:0000256" key="1">
    <source>
        <dbReference type="ARBA" id="ARBA00004651"/>
    </source>
</evidence>
<keyword evidence="4 6" id="KW-1133">Transmembrane helix</keyword>
<keyword evidence="6" id="KW-0813">Transport</keyword>
<dbReference type="PANTHER" id="PTHR46795:SF2">
    <property type="entry name" value="ABC TRANSPORTER, PERMEASE PROTEIN"/>
    <property type="match status" value="1"/>
</dbReference>
<feature type="transmembrane region" description="Helical" evidence="6">
    <location>
        <begin position="20"/>
        <end position="41"/>
    </location>
</feature>
<evidence type="ECO:0000313" key="9">
    <source>
        <dbReference type="Proteomes" id="UP000626844"/>
    </source>
</evidence>
<protein>
    <submittedName>
        <fullName evidence="8">FtsX-like permease family protein</fullName>
    </submittedName>
</protein>
<accession>A0A926NDD1</accession>
<organism evidence="8 9">
    <name type="scientific">Metabacillus arenae</name>
    <dbReference type="NCBI Taxonomy" id="2771434"/>
    <lineage>
        <taxon>Bacteria</taxon>
        <taxon>Bacillati</taxon>
        <taxon>Bacillota</taxon>
        <taxon>Bacilli</taxon>
        <taxon>Bacillales</taxon>
        <taxon>Bacillaceae</taxon>
        <taxon>Metabacillus</taxon>
    </lineage>
</organism>
<feature type="transmembrane region" description="Helical" evidence="6">
    <location>
        <begin position="281"/>
        <end position="302"/>
    </location>
</feature>
<dbReference type="GO" id="GO:0055085">
    <property type="term" value="P:transmembrane transport"/>
    <property type="evidence" value="ECO:0007669"/>
    <property type="project" value="UniProtKB-UniRule"/>
</dbReference>
<gene>
    <name evidence="8" type="ORF">IC621_18390</name>
</gene>
<dbReference type="InterPro" id="IPR003838">
    <property type="entry name" value="ABC3_permease_C"/>
</dbReference>
<feature type="transmembrane region" description="Helical" evidence="6">
    <location>
        <begin position="570"/>
        <end position="592"/>
    </location>
</feature>
<feature type="transmembrane region" description="Helical" evidence="6">
    <location>
        <begin position="102"/>
        <end position="131"/>
    </location>
</feature>
<feature type="transmembrane region" description="Helical" evidence="6">
    <location>
        <begin position="515"/>
        <end position="538"/>
    </location>
</feature>
<evidence type="ECO:0000256" key="2">
    <source>
        <dbReference type="ARBA" id="ARBA00022475"/>
    </source>
</evidence>
<evidence type="ECO:0000256" key="3">
    <source>
        <dbReference type="ARBA" id="ARBA00022692"/>
    </source>
</evidence>
<comment type="similarity">
    <text evidence="6">Belongs to the ABC-4 integral membrane protein family.</text>
</comment>
<dbReference type="GO" id="GO:0005886">
    <property type="term" value="C:plasma membrane"/>
    <property type="evidence" value="ECO:0007669"/>
    <property type="project" value="UniProtKB-SubCell"/>
</dbReference>
<proteinExistence type="inferred from homology"/>
<feature type="transmembrane region" description="Helical" evidence="6">
    <location>
        <begin position="61"/>
        <end position="81"/>
    </location>
</feature>
<dbReference type="Pfam" id="PF02687">
    <property type="entry name" value="FtsX"/>
    <property type="match status" value="1"/>
</dbReference>
<feature type="transmembrane region" description="Helical" evidence="6">
    <location>
        <begin position="604"/>
        <end position="622"/>
    </location>
</feature>
<evidence type="ECO:0000313" key="8">
    <source>
        <dbReference type="EMBL" id="MBD1382192.1"/>
    </source>
</evidence>
<dbReference type="InterPro" id="IPR052536">
    <property type="entry name" value="ABC-4_Integral_Memb_Prot"/>
</dbReference>
<evidence type="ECO:0000256" key="5">
    <source>
        <dbReference type="ARBA" id="ARBA00023136"/>
    </source>
</evidence>
<comment type="subcellular location">
    <subcellularLocation>
        <location evidence="1 6">Cell membrane</location>
        <topology evidence="1 6">Multi-pass membrane protein</topology>
    </subcellularLocation>
</comment>
<dbReference type="RefSeq" id="WP_191160138.1">
    <property type="nucleotide sequence ID" value="NZ_JACXAI010000026.1"/>
</dbReference>
<evidence type="ECO:0000259" key="7">
    <source>
        <dbReference type="Pfam" id="PF02687"/>
    </source>
</evidence>
<dbReference type="InterPro" id="IPR027022">
    <property type="entry name" value="ABC_permease_BceB-typ"/>
</dbReference>
<feature type="transmembrane region" description="Helical" evidence="6">
    <location>
        <begin position="151"/>
        <end position="174"/>
    </location>
</feature>
<keyword evidence="5 6" id="KW-0472">Membrane</keyword>
<dbReference type="Proteomes" id="UP000626844">
    <property type="component" value="Unassembled WGS sequence"/>
</dbReference>
<comment type="caution">
    <text evidence="8">The sequence shown here is derived from an EMBL/GenBank/DDBJ whole genome shotgun (WGS) entry which is preliminary data.</text>
</comment>
<keyword evidence="2 6" id="KW-1003">Cell membrane</keyword>